<dbReference type="Pfam" id="PF00561">
    <property type="entry name" value="Abhydrolase_1"/>
    <property type="match status" value="1"/>
</dbReference>
<evidence type="ECO:0000256" key="2">
    <source>
        <dbReference type="ARBA" id="ARBA00022729"/>
    </source>
</evidence>
<keyword evidence="6" id="KW-0325">Glycoprotein</keyword>
<keyword evidence="5" id="KW-0443">Lipid metabolism</keyword>
<dbReference type="PIRSF" id="PIRSF000862">
    <property type="entry name" value="Steryl_ester_lip"/>
    <property type="match status" value="1"/>
</dbReference>
<dbReference type="InterPro" id="IPR029058">
    <property type="entry name" value="AB_hydrolase_fold"/>
</dbReference>
<comment type="similarity">
    <text evidence="1 7">Belongs to the AB hydrolase superfamily. Lipase family.</text>
</comment>
<evidence type="ECO:0000256" key="5">
    <source>
        <dbReference type="ARBA" id="ARBA00023098"/>
    </source>
</evidence>
<evidence type="ECO:0000313" key="11">
    <source>
        <dbReference type="EMBL" id="CAH0555552.1"/>
    </source>
</evidence>
<dbReference type="EMBL" id="OV121135">
    <property type="protein sequence ID" value="CAH0555552.1"/>
    <property type="molecule type" value="Genomic_DNA"/>
</dbReference>
<evidence type="ECO:0000313" key="12">
    <source>
        <dbReference type="Proteomes" id="UP001154078"/>
    </source>
</evidence>
<name>A0A9P0B5E2_BRAAE</name>
<dbReference type="GO" id="GO:0016788">
    <property type="term" value="F:hydrolase activity, acting on ester bonds"/>
    <property type="evidence" value="ECO:0007669"/>
    <property type="project" value="InterPro"/>
</dbReference>
<sequence length="420" mass="47494">MLSMYKVFVIGFFAVCSGNNFSGNRNNVCRTFKDYATISTNPNCFYNPDVGAHPSIIAQRYGYPFEKYKVVSKDGYITSMYRIPNNNKDLSKKRIPVILQHGIAITSAAWMLNGKKSIAFYLSDQGFDVWLPNGRGTEFSTEHVNLTTQSPKYWDFSFHEMGIYDLPAIIDFVAQNTGQKGNIIYIGHSMGTTMSFVYASLLPDHAKENLKGIISLAPIAYLRNIRSVVKFAVPFADIIGNLLENLGIHSVGNVYSLSRQLVSSACIMYPLIIPCEISNIFLTGLSFGQVSPETIPVILSHYPTGTSIKTLKHFAQLYNSHGKFRLFNYQRQENLNHYNSELPPDYPVEQIKVPVTLFVGRSDFLSSVDDVQVLFNRLRGPKSMQVMNENGKYEYAHNDYVIGRQTTLFRKDLLNTLRNL</sequence>
<keyword evidence="12" id="KW-1185">Reference proteome</keyword>
<reference evidence="11" key="1">
    <citation type="submission" date="2021-12" db="EMBL/GenBank/DDBJ databases">
        <authorList>
            <person name="King R."/>
        </authorList>
    </citation>
    <scope>NUCLEOTIDE SEQUENCE</scope>
</reference>
<evidence type="ECO:0000256" key="1">
    <source>
        <dbReference type="ARBA" id="ARBA00010701"/>
    </source>
</evidence>
<keyword evidence="4 7" id="KW-0442">Lipid degradation</keyword>
<dbReference type="PANTHER" id="PTHR11005">
    <property type="entry name" value="LYSOSOMAL ACID LIPASE-RELATED"/>
    <property type="match status" value="1"/>
</dbReference>
<evidence type="ECO:0000256" key="7">
    <source>
        <dbReference type="PIRNR" id="PIRNR000862"/>
    </source>
</evidence>
<feature type="active site" description="Nucleophile" evidence="8">
    <location>
        <position position="189"/>
    </location>
</feature>
<organism evidence="11 12">
    <name type="scientific">Brassicogethes aeneus</name>
    <name type="common">Rape pollen beetle</name>
    <name type="synonym">Meligethes aeneus</name>
    <dbReference type="NCBI Taxonomy" id="1431903"/>
    <lineage>
        <taxon>Eukaryota</taxon>
        <taxon>Metazoa</taxon>
        <taxon>Ecdysozoa</taxon>
        <taxon>Arthropoda</taxon>
        <taxon>Hexapoda</taxon>
        <taxon>Insecta</taxon>
        <taxon>Pterygota</taxon>
        <taxon>Neoptera</taxon>
        <taxon>Endopterygota</taxon>
        <taxon>Coleoptera</taxon>
        <taxon>Polyphaga</taxon>
        <taxon>Cucujiformia</taxon>
        <taxon>Nitidulidae</taxon>
        <taxon>Meligethinae</taxon>
        <taxon>Brassicogethes</taxon>
    </lineage>
</organism>
<dbReference type="OrthoDB" id="9974421at2759"/>
<dbReference type="Gene3D" id="3.40.50.1820">
    <property type="entry name" value="alpha/beta hydrolase"/>
    <property type="match status" value="1"/>
</dbReference>
<feature type="signal peptide" evidence="9">
    <location>
        <begin position="1"/>
        <end position="18"/>
    </location>
</feature>
<protein>
    <recommendedName>
        <fullName evidence="7">Lipase</fullName>
    </recommendedName>
</protein>
<dbReference type="InterPro" id="IPR025483">
    <property type="entry name" value="Lipase_euk"/>
</dbReference>
<evidence type="ECO:0000256" key="6">
    <source>
        <dbReference type="ARBA" id="ARBA00023180"/>
    </source>
</evidence>
<evidence type="ECO:0000256" key="3">
    <source>
        <dbReference type="ARBA" id="ARBA00022801"/>
    </source>
</evidence>
<keyword evidence="3 7" id="KW-0378">Hydrolase</keyword>
<evidence type="ECO:0000256" key="8">
    <source>
        <dbReference type="PIRSR" id="PIRSR000862-1"/>
    </source>
</evidence>
<evidence type="ECO:0000259" key="10">
    <source>
        <dbReference type="Pfam" id="PF00561"/>
    </source>
</evidence>
<evidence type="ECO:0000256" key="9">
    <source>
        <dbReference type="SAM" id="SignalP"/>
    </source>
</evidence>
<evidence type="ECO:0000256" key="4">
    <source>
        <dbReference type="ARBA" id="ARBA00022963"/>
    </source>
</evidence>
<dbReference type="InterPro" id="IPR000073">
    <property type="entry name" value="AB_hydrolase_1"/>
</dbReference>
<feature type="active site" description="Charge relay system" evidence="8">
    <location>
        <position position="397"/>
    </location>
</feature>
<dbReference type="AlphaFoldDB" id="A0A9P0B5E2"/>
<feature type="chain" id="PRO_5040386706" description="Lipase" evidence="9">
    <location>
        <begin position="19"/>
        <end position="420"/>
    </location>
</feature>
<feature type="active site" description="Charge relay system" evidence="8">
    <location>
        <position position="363"/>
    </location>
</feature>
<dbReference type="Proteomes" id="UP001154078">
    <property type="component" value="Chromosome 4"/>
</dbReference>
<keyword evidence="2 9" id="KW-0732">Signal</keyword>
<accession>A0A9P0B5E2</accession>
<dbReference type="SUPFAM" id="SSF53474">
    <property type="entry name" value="alpha/beta-Hydrolases"/>
    <property type="match status" value="1"/>
</dbReference>
<gene>
    <name evidence="11" type="ORF">MELIAE_LOCUS6898</name>
</gene>
<dbReference type="FunFam" id="3.40.50.1820:FF:000057">
    <property type="entry name" value="Lipase"/>
    <property type="match status" value="1"/>
</dbReference>
<proteinExistence type="inferred from homology"/>
<dbReference type="GO" id="GO:0016042">
    <property type="term" value="P:lipid catabolic process"/>
    <property type="evidence" value="ECO:0007669"/>
    <property type="project" value="UniProtKB-KW"/>
</dbReference>
<feature type="domain" description="AB hydrolase-1" evidence="10">
    <location>
        <begin position="96"/>
        <end position="218"/>
    </location>
</feature>